<reference evidence="1 2" key="1">
    <citation type="submission" date="2015-01" db="EMBL/GenBank/DDBJ databases">
        <title>Evolution of Trichinella species and genotypes.</title>
        <authorList>
            <person name="Korhonen P.K."/>
            <person name="Edoardo P."/>
            <person name="Giuseppe L.R."/>
            <person name="Gasser R.B."/>
        </authorList>
    </citation>
    <scope>NUCLEOTIDE SEQUENCE [LARGE SCALE GENOMIC DNA]</scope>
    <source>
        <strain evidence="1">ISS1029</strain>
    </source>
</reference>
<gene>
    <name evidence="1" type="ORF">T11_16887</name>
</gene>
<dbReference type="Proteomes" id="UP000055024">
    <property type="component" value="Unassembled WGS sequence"/>
</dbReference>
<dbReference type="EMBL" id="JYDP01000216">
    <property type="protein sequence ID" value="KRZ02763.1"/>
    <property type="molecule type" value="Genomic_DNA"/>
</dbReference>
<protein>
    <submittedName>
        <fullName evidence="1">Uncharacterized protein</fullName>
    </submittedName>
</protein>
<sequence>MNQFIYRYQTMMLPIALNNCNVLRFYAINISTKERAGTYYNSERSEKVAGKNEDQKIATSKESMLSISANFIHNLQ</sequence>
<keyword evidence="2" id="KW-1185">Reference proteome</keyword>
<organism evidence="1 2">
    <name type="scientific">Trichinella zimbabwensis</name>
    <dbReference type="NCBI Taxonomy" id="268475"/>
    <lineage>
        <taxon>Eukaryota</taxon>
        <taxon>Metazoa</taxon>
        <taxon>Ecdysozoa</taxon>
        <taxon>Nematoda</taxon>
        <taxon>Enoplea</taxon>
        <taxon>Dorylaimia</taxon>
        <taxon>Trichinellida</taxon>
        <taxon>Trichinellidae</taxon>
        <taxon>Trichinella</taxon>
    </lineage>
</organism>
<evidence type="ECO:0000313" key="1">
    <source>
        <dbReference type="EMBL" id="KRZ02763.1"/>
    </source>
</evidence>
<dbReference type="AlphaFoldDB" id="A0A0V1GWZ9"/>
<evidence type="ECO:0000313" key="2">
    <source>
        <dbReference type="Proteomes" id="UP000055024"/>
    </source>
</evidence>
<name>A0A0V1GWZ9_9BILA</name>
<proteinExistence type="predicted"/>
<comment type="caution">
    <text evidence="1">The sequence shown here is derived from an EMBL/GenBank/DDBJ whole genome shotgun (WGS) entry which is preliminary data.</text>
</comment>
<accession>A0A0V1GWZ9</accession>